<dbReference type="CTD" id="24104419"/>
<dbReference type="GeneID" id="24104419"/>
<dbReference type="OrthoDB" id="5790976at2759"/>
<evidence type="ECO:0000256" key="1">
    <source>
        <dbReference type="SAM" id="SignalP"/>
    </source>
</evidence>
<protein>
    <submittedName>
        <fullName evidence="3">T20D4.11-like domain-containing protein</fullName>
    </submittedName>
</protein>
<dbReference type="Proteomes" id="UP000001940">
    <property type="component" value="Chromosome V"/>
</dbReference>
<proteinExistence type="predicted"/>
<accession>U4PF03</accession>
<organism evidence="3 4">
    <name type="scientific">Caenorhabditis elegans</name>
    <dbReference type="NCBI Taxonomy" id="6239"/>
    <lineage>
        <taxon>Eukaryota</taxon>
        <taxon>Metazoa</taxon>
        <taxon>Ecdysozoa</taxon>
        <taxon>Nematoda</taxon>
        <taxon>Chromadorea</taxon>
        <taxon>Rhabditida</taxon>
        <taxon>Rhabditina</taxon>
        <taxon>Rhabditomorpha</taxon>
        <taxon>Rhabditoidea</taxon>
        <taxon>Rhabditidae</taxon>
        <taxon>Peloderinae</taxon>
        <taxon>Caenorhabditis</taxon>
    </lineage>
</organism>
<dbReference type="OMA" id="RWQKNLS"/>
<keyword evidence="4" id="KW-1185">Reference proteome</keyword>
<dbReference type="InParanoid" id="U4PF03"/>
<name>U4PF03_CAEEL</name>
<dbReference type="Pfam" id="PF01579">
    <property type="entry name" value="DUF19"/>
    <property type="match status" value="1"/>
</dbReference>
<feature type="chain" id="PRO_5004653504" evidence="1">
    <location>
        <begin position="29"/>
        <end position="205"/>
    </location>
</feature>
<dbReference type="PANTHER" id="PTHR21453:SF10">
    <property type="entry name" value="DUF19 DOMAIN-CONTAINING PROTEIN"/>
    <property type="match status" value="1"/>
</dbReference>
<dbReference type="InterPro" id="IPR002542">
    <property type="entry name" value="T20D4.11-like_dom"/>
</dbReference>
<dbReference type="EMBL" id="BX284605">
    <property type="protein sequence ID" value="CDH93319.1"/>
    <property type="molecule type" value="Genomic_DNA"/>
</dbReference>
<feature type="signal peptide" evidence="1">
    <location>
        <begin position="1"/>
        <end position="28"/>
    </location>
</feature>
<dbReference type="KEGG" id="cel:CELE_F10G2.10"/>
<feature type="domain" description="T20D4.11-like" evidence="2">
    <location>
        <begin position="33"/>
        <end position="192"/>
    </location>
</feature>
<dbReference type="AlphaFoldDB" id="U4PF03"/>
<keyword evidence="1" id="KW-0732">Signal</keyword>
<dbReference type="RefSeq" id="NP_001294769.1">
    <property type="nucleotide sequence ID" value="NM_001307840.1"/>
</dbReference>
<evidence type="ECO:0000313" key="4">
    <source>
        <dbReference type="Proteomes" id="UP000001940"/>
    </source>
</evidence>
<dbReference type="HOGENOM" id="CLU_078890_1_0_1"/>
<evidence type="ECO:0000259" key="2">
    <source>
        <dbReference type="Pfam" id="PF01579"/>
    </source>
</evidence>
<evidence type="ECO:0000313" key="5">
    <source>
        <dbReference type="WormBase" id="F10G2.10a"/>
    </source>
</evidence>
<dbReference type="eggNOG" id="ENOG502TH7V">
    <property type="taxonomic scope" value="Eukaryota"/>
</dbReference>
<sequence length="205" mass="23973">MRKMIFSSNCSLSTTIILFLTAFIFVWAEDPICARWQKNLSTYCLSKTSGFFRKFHERHFDNPAVMSHFNSTAERIIKCFDNLPCRTTLDVKIRNRVGAYRDTMFALTDSFVKCAKVLEAHNSDCFYSWDPFLGIDGDGRILENFDTRDVCKNYFGPRDCIRHEIIDYCTVEAWRSFKKSAKAFGEQIYGCDFRGVFVFPVRYNH</sequence>
<reference evidence="3 4" key="1">
    <citation type="journal article" date="1998" name="Science">
        <title>Genome sequence of the nematode C. elegans: a platform for investigating biology.</title>
        <authorList>
            <consortium name="The C. elegans sequencing consortium"/>
            <person name="Sulson J.E."/>
            <person name="Waterston R."/>
        </authorList>
    </citation>
    <scope>NUCLEOTIDE SEQUENCE [LARGE SCALE GENOMIC DNA]</scope>
    <source>
        <strain evidence="3 4">Bristol N2</strain>
    </source>
</reference>
<dbReference type="AGR" id="WB:WBGene00235324"/>
<dbReference type="PANTHER" id="PTHR21453">
    <property type="entry name" value="DUF19 DOMAIN-CONTAINING PROTEIN-RELATED-RELATED"/>
    <property type="match status" value="1"/>
</dbReference>
<dbReference type="ExpressionAtlas" id="U4PF03">
    <property type="expression patterns" value="baseline"/>
</dbReference>
<evidence type="ECO:0000313" key="3">
    <source>
        <dbReference type="EMBL" id="CDH93319.1"/>
    </source>
</evidence>
<dbReference type="FunCoup" id="U4PF03">
    <property type="interactions" value="1540"/>
</dbReference>
<dbReference type="WormBase" id="F10G2.10a">
    <property type="protein sequence ID" value="CE48914"/>
    <property type="gene ID" value="WBGene00235324"/>
</dbReference>
<gene>
    <name evidence="3" type="ORF">CELE_F10G2.10</name>
    <name evidence="3 5" type="ORF">F10G2.10</name>
</gene>
<dbReference type="PaxDb" id="6239-F10G2.10a"/>